<name>A0A6C0HTC1_9ZZZZ</name>
<reference evidence="1" key="1">
    <citation type="journal article" date="2020" name="Nature">
        <title>Giant virus diversity and host interactions through global metagenomics.</title>
        <authorList>
            <person name="Schulz F."/>
            <person name="Roux S."/>
            <person name="Paez-Espino D."/>
            <person name="Jungbluth S."/>
            <person name="Walsh D.A."/>
            <person name="Denef V.J."/>
            <person name="McMahon K.D."/>
            <person name="Konstantinidis K.T."/>
            <person name="Eloe-Fadrosh E.A."/>
            <person name="Kyrpides N.C."/>
            <person name="Woyke T."/>
        </authorList>
    </citation>
    <scope>NUCLEOTIDE SEQUENCE</scope>
    <source>
        <strain evidence="1">GVMAG-M-3300023184-167</strain>
    </source>
</reference>
<protein>
    <submittedName>
        <fullName evidence="1">Uncharacterized protein</fullName>
    </submittedName>
</protein>
<dbReference type="EMBL" id="MN740008">
    <property type="protein sequence ID" value="QHT83396.1"/>
    <property type="molecule type" value="Genomic_DNA"/>
</dbReference>
<organism evidence="1">
    <name type="scientific">viral metagenome</name>
    <dbReference type="NCBI Taxonomy" id="1070528"/>
    <lineage>
        <taxon>unclassified sequences</taxon>
        <taxon>metagenomes</taxon>
        <taxon>organismal metagenomes</taxon>
    </lineage>
</organism>
<proteinExistence type="predicted"/>
<sequence>MEIRSFKVVEMQTHMGNEFFKEIEEPDIQSKTYFRVEAEVIDENIIDDHINYKEKREVDLEHSEENSEYTKMSRSEYHSKYGLLTFKQFTTRMKELMTSFHASKKMADKTKRMLRSVWILKQIYECVDNSMGLLLARIKMLLVNAYQQMVVFKRENLPNSKNKLGRYVQRTLNVMERVCGKIIQLFASRPDILFILNQESKQHFFENATPCMLAKIGYLQKNRWIDESMVPIITPKYYRYWNFFWKEFVLQYFKLGEDISGRIAEFIPTRIEGSTFLDLFRKKFDLESKSFSSDNFTFTYSVSHDQEICYNNITVFLKPL</sequence>
<accession>A0A6C0HTC1</accession>
<dbReference type="AlphaFoldDB" id="A0A6C0HTC1"/>
<evidence type="ECO:0000313" key="1">
    <source>
        <dbReference type="EMBL" id="QHT83396.1"/>
    </source>
</evidence>